<sequence length="102" mass="11030">MWRESKGLEPNSEEVPHCGTPGALLDRTGTGRAGDLPVRAHGSEETGGERFLRPGVQILKYKVTVRSDGNPGAPRTFKHFNIEQGMPGTERTSAPRCASETV</sequence>
<keyword evidence="3" id="KW-1185">Reference proteome</keyword>
<protein>
    <submittedName>
        <fullName evidence="2">Uncharacterized protein</fullName>
    </submittedName>
</protein>
<name>A0AAV7WQP9_PLEWA</name>
<dbReference type="AlphaFoldDB" id="A0AAV7WQP9"/>
<evidence type="ECO:0000313" key="2">
    <source>
        <dbReference type="EMBL" id="KAJ1214838.1"/>
    </source>
</evidence>
<comment type="caution">
    <text evidence="2">The sequence shown here is derived from an EMBL/GenBank/DDBJ whole genome shotgun (WGS) entry which is preliminary data.</text>
</comment>
<dbReference type="Proteomes" id="UP001066276">
    <property type="component" value="Chromosome 1_1"/>
</dbReference>
<proteinExistence type="predicted"/>
<accession>A0AAV7WQP9</accession>
<organism evidence="2 3">
    <name type="scientific">Pleurodeles waltl</name>
    <name type="common">Iberian ribbed newt</name>
    <dbReference type="NCBI Taxonomy" id="8319"/>
    <lineage>
        <taxon>Eukaryota</taxon>
        <taxon>Metazoa</taxon>
        <taxon>Chordata</taxon>
        <taxon>Craniata</taxon>
        <taxon>Vertebrata</taxon>
        <taxon>Euteleostomi</taxon>
        <taxon>Amphibia</taxon>
        <taxon>Batrachia</taxon>
        <taxon>Caudata</taxon>
        <taxon>Salamandroidea</taxon>
        <taxon>Salamandridae</taxon>
        <taxon>Pleurodelinae</taxon>
        <taxon>Pleurodeles</taxon>
    </lineage>
</organism>
<reference evidence="2" key="1">
    <citation type="journal article" date="2022" name="bioRxiv">
        <title>Sequencing and chromosome-scale assembly of the giantPleurodeles waltlgenome.</title>
        <authorList>
            <person name="Brown T."/>
            <person name="Elewa A."/>
            <person name="Iarovenko S."/>
            <person name="Subramanian E."/>
            <person name="Araus A.J."/>
            <person name="Petzold A."/>
            <person name="Susuki M."/>
            <person name="Suzuki K.-i.T."/>
            <person name="Hayashi T."/>
            <person name="Toyoda A."/>
            <person name="Oliveira C."/>
            <person name="Osipova E."/>
            <person name="Leigh N.D."/>
            <person name="Simon A."/>
            <person name="Yun M.H."/>
        </authorList>
    </citation>
    <scope>NUCLEOTIDE SEQUENCE</scope>
    <source>
        <strain evidence="2">20211129_DDA</strain>
        <tissue evidence="2">Liver</tissue>
    </source>
</reference>
<evidence type="ECO:0000313" key="3">
    <source>
        <dbReference type="Proteomes" id="UP001066276"/>
    </source>
</evidence>
<feature type="region of interest" description="Disordered" evidence="1">
    <location>
        <begin position="1"/>
        <end position="49"/>
    </location>
</feature>
<dbReference type="EMBL" id="JANPWB010000001">
    <property type="protein sequence ID" value="KAJ1214838.1"/>
    <property type="molecule type" value="Genomic_DNA"/>
</dbReference>
<evidence type="ECO:0000256" key="1">
    <source>
        <dbReference type="SAM" id="MobiDB-lite"/>
    </source>
</evidence>
<gene>
    <name evidence="2" type="ORF">NDU88_002449</name>
</gene>